<feature type="region of interest" description="Disordered" evidence="1">
    <location>
        <begin position="72"/>
        <end position="106"/>
    </location>
</feature>
<comment type="caution">
    <text evidence="2">The sequence shown here is derived from an EMBL/GenBank/DDBJ whole genome shotgun (WGS) entry which is preliminary data.</text>
</comment>
<organism evidence="2 3">
    <name type="scientific">Protopolystoma xenopodis</name>
    <dbReference type="NCBI Taxonomy" id="117903"/>
    <lineage>
        <taxon>Eukaryota</taxon>
        <taxon>Metazoa</taxon>
        <taxon>Spiralia</taxon>
        <taxon>Lophotrochozoa</taxon>
        <taxon>Platyhelminthes</taxon>
        <taxon>Monogenea</taxon>
        <taxon>Polyopisthocotylea</taxon>
        <taxon>Polystomatidea</taxon>
        <taxon>Polystomatidae</taxon>
        <taxon>Protopolystoma</taxon>
    </lineage>
</organism>
<dbReference type="Proteomes" id="UP000784294">
    <property type="component" value="Unassembled WGS sequence"/>
</dbReference>
<evidence type="ECO:0000313" key="2">
    <source>
        <dbReference type="EMBL" id="VEL15583.1"/>
    </source>
</evidence>
<gene>
    <name evidence="2" type="ORF">PXEA_LOCUS9023</name>
</gene>
<keyword evidence="3" id="KW-1185">Reference proteome</keyword>
<feature type="compositionally biased region" description="Basic and acidic residues" evidence="1">
    <location>
        <begin position="84"/>
        <end position="93"/>
    </location>
</feature>
<dbReference type="EMBL" id="CAAALY010025126">
    <property type="protein sequence ID" value="VEL15583.1"/>
    <property type="molecule type" value="Genomic_DNA"/>
</dbReference>
<name>A0A3S5CEW5_9PLAT</name>
<accession>A0A3S5CEW5</accession>
<reference evidence="2" key="1">
    <citation type="submission" date="2018-11" db="EMBL/GenBank/DDBJ databases">
        <authorList>
            <consortium name="Pathogen Informatics"/>
        </authorList>
    </citation>
    <scope>NUCLEOTIDE SEQUENCE</scope>
</reference>
<evidence type="ECO:0000313" key="3">
    <source>
        <dbReference type="Proteomes" id="UP000784294"/>
    </source>
</evidence>
<evidence type="ECO:0000256" key="1">
    <source>
        <dbReference type="SAM" id="MobiDB-lite"/>
    </source>
</evidence>
<feature type="compositionally biased region" description="Polar residues" evidence="1">
    <location>
        <begin position="97"/>
        <end position="106"/>
    </location>
</feature>
<protein>
    <submittedName>
        <fullName evidence="2">Uncharacterized protein</fullName>
    </submittedName>
</protein>
<sequence>MTSHSTSDLSQQDGRENRNVAVKCDGKTQGASICLWPVHWPVRSGRLLGHQAEAINNADSAESMRAILVETRRSDRARQMVPEKGNHRDEARPIEMSASNPFESVS</sequence>
<proteinExistence type="predicted"/>
<dbReference type="AlphaFoldDB" id="A0A3S5CEW5"/>